<dbReference type="CDD" id="cd01671">
    <property type="entry name" value="CARD"/>
    <property type="match status" value="1"/>
</dbReference>
<keyword evidence="4" id="KW-1185">Reference proteome</keyword>
<dbReference type="Gene3D" id="1.10.533.10">
    <property type="entry name" value="Death Domain, Fas"/>
    <property type="match status" value="1"/>
</dbReference>
<evidence type="ECO:0000313" key="3">
    <source>
        <dbReference type="EMBL" id="PVD18807.1"/>
    </source>
</evidence>
<feature type="compositionally biased region" description="Basic and acidic residues" evidence="1">
    <location>
        <begin position="487"/>
        <end position="508"/>
    </location>
</feature>
<name>A0A2T7NCC7_POMCA</name>
<dbReference type="Proteomes" id="UP000245119">
    <property type="component" value="Linkage Group LG14"/>
</dbReference>
<feature type="region of interest" description="Disordered" evidence="1">
    <location>
        <begin position="437"/>
        <end position="457"/>
    </location>
</feature>
<comment type="caution">
    <text evidence="3">The sequence shown here is derived from an EMBL/GenBank/DDBJ whole genome shotgun (WGS) entry which is preliminary data.</text>
</comment>
<gene>
    <name evidence="3" type="ORF">C0Q70_21360</name>
</gene>
<proteinExistence type="predicted"/>
<feature type="compositionally biased region" description="Basic and acidic residues" evidence="1">
    <location>
        <begin position="545"/>
        <end position="559"/>
    </location>
</feature>
<evidence type="ECO:0000256" key="1">
    <source>
        <dbReference type="SAM" id="MobiDB-lite"/>
    </source>
</evidence>
<dbReference type="EMBL" id="PZQS01000014">
    <property type="protein sequence ID" value="PVD18807.1"/>
    <property type="molecule type" value="Genomic_DNA"/>
</dbReference>
<feature type="region of interest" description="Disordered" evidence="1">
    <location>
        <begin position="471"/>
        <end position="589"/>
    </location>
</feature>
<protein>
    <recommendedName>
        <fullName evidence="2">CARD domain-containing protein</fullName>
    </recommendedName>
</protein>
<dbReference type="InterPro" id="IPR001315">
    <property type="entry name" value="CARD"/>
</dbReference>
<evidence type="ECO:0000313" key="4">
    <source>
        <dbReference type="Proteomes" id="UP000245119"/>
    </source>
</evidence>
<dbReference type="SUPFAM" id="SSF47986">
    <property type="entry name" value="DEATH domain"/>
    <property type="match status" value="1"/>
</dbReference>
<organism evidence="3 4">
    <name type="scientific">Pomacea canaliculata</name>
    <name type="common">Golden apple snail</name>
    <dbReference type="NCBI Taxonomy" id="400727"/>
    <lineage>
        <taxon>Eukaryota</taxon>
        <taxon>Metazoa</taxon>
        <taxon>Spiralia</taxon>
        <taxon>Lophotrochozoa</taxon>
        <taxon>Mollusca</taxon>
        <taxon>Gastropoda</taxon>
        <taxon>Caenogastropoda</taxon>
        <taxon>Architaenioglossa</taxon>
        <taxon>Ampullarioidea</taxon>
        <taxon>Ampullariidae</taxon>
        <taxon>Pomacea</taxon>
    </lineage>
</organism>
<reference evidence="3 4" key="1">
    <citation type="submission" date="2018-04" db="EMBL/GenBank/DDBJ databases">
        <title>The genome of golden apple snail Pomacea canaliculata provides insight into stress tolerance and invasive adaptation.</title>
        <authorList>
            <person name="Liu C."/>
            <person name="Liu B."/>
            <person name="Ren Y."/>
            <person name="Zhang Y."/>
            <person name="Wang H."/>
            <person name="Li S."/>
            <person name="Jiang F."/>
            <person name="Yin L."/>
            <person name="Zhang G."/>
            <person name="Qian W."/>
            <person name="Fan W."/>
        </authorList>
    </citation>
    <scope>NUCLEOTIDE SEQUENCE [LARGE SCALE GENOMIC DNA]</scope>
    <source>
        <strain evidence="3">SZHN2017</strain>
        <tissue evidence="3">Muscle</tissue>
    </source>
</reference>
<dbReference type="AlphaFoldDB" id="A0A2T7NCC7"/>
<feature type="domain" description="CARD" evidence="2">
    <location>
        <begin position="663"/>
        <end position="732"/>
    </location>
</feature>
<dbReference type="InterPro" id="IPR011029">
    <property type="entry name" value="DEATH-like_dom_sf"/>
</dbReference>
<sequence length="745" mass="83423">MNVLVQGGGCGAEWVHRQHLGRCGLDKPLKRSRAVSLEVSGTGYFTLDLRSQPLTQEDVKASAKCPSDHSVKEISFKLKRSQLSILMERPARTSEMTITFWNRQGAVNTERVNLPDHTNPWVTLNILFGSLNITCASAGKNKRDWKFQGPFGLNVVSKSKKEVSSRLSNPCAIVATERPLSRKEVTELSFVPLNRQQQSSVKLYLSNSHPSTLKLQDDLSYFDPEDGAYSCLQLVYQMRKFEGRIQLHLHETKDQLELKLYEKKTGRGAECYSTHRVPVTGSHVDIRKPVFLYLELFRVKVDVNSVFLYSKSWEESAYATLIKAEDNARWRNNAASSLNDSQQEQDDSALYLTPLTDEGFPDLPGGRHSTMSTESGTTSTTAIVHQRTDLGCVPFRNTLSTRESGAGMGGNLTDEDINPYECVEEQSDDETLVKQVWPSSSLSSGTRAMTTKEKSSELDCNTYKTFTDVIAKRRRSDSQSGGGERGGGYEEPVRKLQKSKEEKNELGFRHPSATLGGRSQSGDQTSCQPMQQGDLDSSSEDLSSTDDRREVAKVQEGRLQEASPLTSDRSRPRSQGAASGSPDSHPEKVNEQVHDMKAVHEKVLKLIDDVQNLDETVRRIDIQLRRMSMSAPELSLSPSETGASSQFMTGFRCRLQKSFTLWVERLDPVPVVDLLFQNGIISWDTLDRIQRLDLRQRQTREVLAILLQKPHAESVFRDALHRSHQVDLLAVLDDGDMDPCVSSNT</sequence>
<dbReference type="OrthoDB" id="6084481at2759"/>
<feature type="compositionally biased region" description="Polar residues" evidence="1">
    <location>
        <begin position="517"/>
        <end position="531"/>
    </location>
</feature>
<accession>A0A2T7NCC7</accession>
<evidence type="ECO:0000259" key="2">
    <source>
        <dbReference type="Pfam" id="PF00619"/>
    </source>
</evidence>
<dbReference type="GO" id="GO:0042981">
    <property type="term" value="P:regulation of apoptotic process"/>
    <property type="evidence" value="ECO:0007669"/>
    <property type="project" value="InterPro"/>
</dbReference>
<feature type="compositionally biased region" description="Polar residues" evidence="1">
    <location>
        <begin position="437"/>
        <end position="449"/>
    </location>
</feature>
<dbReference type="Pfam" id="PF00619">
    <property type="entry name" value="CARD"/>
    <property type="match status" value="1"/>
</dbReference>
<dbReference type="OMA" id="WEESAYA"/>